<dbReference type="Pfam" id="PF13649">
    <property type="entry name" value="Methyltransf_25"/>
    <property type="match status" value="1"/>
</dbReference>
<sequence length="284" mass="29798">MTTATEPVAHSATAPVLTGHAGEAVAALGSRVRLRDLYDEVGSTVYHDLAGRDTHEVRELLGRLRTLTGPVLELAAGTGRLTMPMLSLGREVTALELSASMLAVLRERLEAAPPALRQRCVLVQGDMSAFALDRRFGAVVLGTTSVSLLDAAGRVGLYRAVRAHLAPGGRFLLSTVDAADTVADTAGAADATEVALHYTAASGRGYRMFEQWSPGAQTRTVVVLPEPLPDSGPVDVCTTEIGVLSPDLLTEELVAAGFTVPVRHALPDAGVRHRDVLLETGVAP</sequence>
<evidence type="ECO:0000259" key="1">
    <source>
        <dbReference type="Pfam" id="PF13649"/>
    </source>
</evidence>
<dbReference type="RefSeq" id="WP_380549393.1">
    <property type="nucleotide sequence ID" value="NZ_JBHEZY010000002.1"/>
</dbReference>
<comment type="caution">
    <text evidence="2">The sequence shown here is derived from an EMBL/GenBank/DDBJ whole genome shotgun (WGS) entry which is preliminary data.</text>
</comment>
<dbReference type="Proteomes" id="UP001592530">
    <property type="component" value="Unassembled WGS sequence"/>
</dbReference>
<dbReference type="GO" id="GO:0008168">
    <property type="term" value="F:methyltransferase activity"/>
    <property type="evidence" value="ECO:0007669"/>
    <property type="project" value="UniProtKB-KW"/>
</dbReference>
<evidence type="ECO:0000313" key="2">
    <source>
        <dbReference type="EMBL" id="MFC1430137.1"/>
    </source>
</evidence>
<protein>
    <submittedName>
        <fullName evidence="2">Daptide-type RiPP biosynthesis methyltransferase</fullName>
    </submittedName>
</protein>
<accession>A0ABV6WVT4</accession>
<dbReference type="InterPro" id="IPR041698">
    <property type="entry name" value="Methyltransf_25"/>
</dbReference>
<dbReference type="Gene3D" id="3.40.50.150">
    <property type="entry name" value="Vaccinia Virus protein VP39"/>
    <property type="match status" value="1"/>
</dbReference>
<evidence type="ECO:0000313" key="3">
    <source>
        <dbReference type="Proteomes" id="UP001592530"/>
    </source>
</evidence>
<dbReference type="SUPFAM" id="SSF53335">
    <property type="entry name" value="S-adenosyl-L-methionine-dependent methyltransferases"/>
    <property type="match status" value="1"/>
</dbReference>
<dbReference type="InterPro" id="IPR049690">
    <property type="entry name" value="Daptide_MTase"/>
</dbReference>
<dbReference type="NCBIfam" id="NF041820">
    <property type="entry name" value="daptide_MTase"/>
    <property type="match status" value="1"/>
</dbReference>
<proteinExistence type="predicted"/>
<gene>
    <name evidence="2" type="primary">mpaM</name>
    <name evidence="2" type="ORF">ACEZDB_05620</name>
</gene>
<dbReference type="EMBL" id="JBHEZY010000002">
    <property type="protein sequence ID" value="MFC1430137.1"/>
    <property type="molecule type" value="Genomic_DNA"/>
</dbReference>
<name>A0ABV6WVT4_9ACTN</name>
<feature type="domain" description="Methyltransferase" evidence="1">
    <location>
        <begin position="71"/>
        <end position="169"/>
    </location>
</feature>
<reference evidence="2 3" key="1">
    <citation type="submission" date="2024-09" db="EMBL/GenBank/DDBJ databases">
        <authorList>
            <person name="Lee S.D."/>
        </authorList>
    </citation>
    <scope>NUCLEOTIDE SEQUENCE [LARGE SCALE GENOMIC DNA]</scope>
    <source>
        <strain evidence="2 3">N1-3</strain>
    </source>
</reference>
<dbReference type="GO" id="GO:0032259">
    <property type="term" value="P:methylation"/>
    <property type="evidence" value="ECO:0007669"/>
    <property type="project" value="UniProtKB-KW"/>
</dbReference>
<keyword evidence="2" id="KW-0808">Transferase</keyword>
<dbReference type="CDD" id="cd02440">
    <property type="entry name" value="AdoMet_MTases"/>
    <property type="match status" value="1"/>
</dbReference>
<keyword evidence="2" id="KW-0489">Methyltransferase</keyword>
<organism evidence="2 3">
    <name type="scientific">Streptacidiphilus alkalitolerans</name>
    <dbReference type="NCBI Taxonomy" id="3342712"/>
    <lineage>
        <taxon>Bacteria</taxon>
        <taxon>Bacillati</taxon>
        <taxon>Actinomycetota</taxon>
        <taxon>Actinomycetes</taxon>
        <taxon>Kitasatosporales</taxon>
        <taxon>Streptomycetaceae</taxon>
        <taxon>Streptacidiphilus</taxon>
    </lineage>
</organism>
<dbReference type="InterPro" id="IPR029063">
    <property type="entry name" value="SAM-dependent_MTases_sf"/>
</dbReference>